<feature type="domain" description="Phospholipid/glycerol acyltransferase" evidence="2">
    <location>
        <begin position="58"/>
        <end position="193"/>
    </location>
</feature>
<accession>A0A5C2S5Q7</accession>
<protein>
    <recommendedName>
        <fullName evidence="2">Phospholipid/glycerol acyltransferase domain-containing protein</fullName>
    </recommendedName>
</protein>
<dbReference type="EMBL" id="ML122271">
    <property type="protein sequence ID" value="RPD59125.1"/>
    <property type="molecule type" value="Genomic_DNA"/>
</dbReference>
<evidence type="ECO:0000259" key="2">
    <source>
        <dbReference type="SMART" id="SM00563"/>
    </source>
</evidence>
<reference evidence="3" key="1">
    <citation type="journal article" date="2018" name="Genome Biol. Evol.">
        <title>Genomics and development of Lentinus tigrinus, a white-rot wood-decaying mushroom with dimorphic fruiting bodies.</title>
        <authorList>
            <person name="Wu B."/>
            <person name="Xu Z."/>
            <person name="Knudson A."/>
            <person name="Carlson A."/>
            <person name="Chen N."/>
            <person name="Kovaka S."/>
            <person name="LaButti K."/>
            <person name="Lipzen A."/>
            <person name="Pennachio C."/>
            <person name="Riley R."/>
            <person name="Schakwitz W."/>
            <person name="Umezawa K."/>
            <person name="Ohm R.A."/>
            <person name="Grigoriev I.V."/>
            <person name="Nagy L.G."/>
            <person name="Gibbons J."/>
            <person name="Hibbett D."/>
        </authorList>
    </citation>
    <scope>NUCLEOTIDE SEQUENCE [LARGE SCALE GENOMIC DNA]</scope>
    <source>
        <strain evidence="3">ALCF2SS1-6</strain>
    </source>
</reference>
<proteinExistence type="predicted"/>
<evidence type="ECO:0000313" key="4">
    <source>
        <dbReference type="Proteomes" id="UP000313359"/>
    </source>
</evidence>
<sequence length="480" mass="54063">MRDDVLNPTRNSTMTLEGSSTPWAYWAIRHLFRNALRVFYGNIVLEGVENIPQRGVPCILCPNHSNSLMDSLLVCTQIPSERREFIRPVAKSTLWGKRNFGSWLVENTGAVPIKQRRDFDNAPVDNTESMGKIIEALELGDMILMFPEGVSRYHPSMSPLKAGVARIVSDVLSRNRDNPEFDVTVATCSITYTHREHFRSDVLVTFHPPMVFNPKTNPDLLSPITEDSVRAVTERMRQSISSGTWDAPSWKVLRAAKLAANIYAPLGARMSLGNYVRLVKLFVETFKPLHAENEEEMATLELEEDLNEYQDQLSRLGLTDSSRHLRRGPASDTWDEIAEIKVSSGVVASIPVWIFASLVGLLYSSYAPIAVTIVMWMSLRWMEDAVASLRSAAVLRRLLLTSESVLGGLGSTREDIRCRILAIATRKLALPDDPETNLADSGMDGLADISRYFSVLRRRKRDWNEVLRLHNKTEYPAEDS</sequence>
<dbReference type="OrthoDB" id="1044435at2759"/>
<dbReference type="Proteomes" id="UP000313359">
    <property type="component" value="Unassembled WGS sequence"/>
</dbReference>
<dbReference type="Pfam" id="PF01553">
    <property type="entry name" value="Acyltransferase"/>
    <property type="match status" value="1"/>
</dbReference>
<name>A0A5C2S5Q7_9APHY</name>
<evidence type="ECO:0000256" key="1">
    <source>
        <dbReference type="SAM" id="Phobius"/>
    </source>
</evidence>
<keyword evidence="1" id="KW-1133">Transmembrane helix</keyword>
<evidence type="ECO:0000313" key="3">
    <source>
        <dbReference type="EMBL" id="RPD59125.1"/>
    </source>
</evidence>
<dbReference type="PANTHER" id="PTHR31605">
    <property type="entry name" value="GLYCEROL-3-PHOSPHATE O-ACYLTRANSFERASE 1"/>
    <property type="match status" value="1"/>
</dbReference>
<dbReference type="SMART" id="SM00563">
    <property type="entry name" value="PlsC"/>
    <property type="match status" value="1"/>
</dbReference>
<dbReference type="GO" id="GO:0016287">
    <property type="term" value="F:glycerone-phosphate O-acyltransferase activity"/>
    <property type="evidence" value="ECO:0007669"/>
    <property type="project" value="TreeGrafter"/>
</dbReference>
<dbReference type="GO" id="GO:0008654">
    <property type="term" value="P:phospholipid biosynthetic process"/>
    <property type="evidence" value="ECO:0007669"/>
    <property type="project" value="TreeGrafter"/>
</dbReference>
<dbReference type="PANTHER" id="PTHR31605:SF0">
    <property type="entry name" value="GLYCEROL-3-PHOSPHATE O-ACYLTRANSFERASE 1"/>
    <property type="match status" value="1"/>
</dbReference>
<organism evidence="3 4">
    <name type="scientific">Lentinus tigrinus ALCF2SS1-6</name>
    <dbReference type="NCBI Taxonomy" id="1328759"/>
    <lineage>
        <taxon>Eukaryota</taxon>
        <taxon>Fungi</taxon>
        <taxon>Dikarya</taxon>
        <taxon>Basidiomycota</taxon>
        <taxon>Agaricomycotina</taxon>
        <taxon>Agaricomycetes</taxon>
        <taxon>Polyporales</taxon>
        <taxon>Polyporaceae</taxon>
        <taxon>Lentinus</taxon>
    </lineage>
</organism>
<dbReference type="InterPro" id="IPR052744">
    <property type="entry name" value="GPAT/DAPAT"/>
</dbReference>
<dbReference type="SUPFAM" id="SSF69593">
    <property type="entry name" value="Glycerol-3-phosphate (1)-acyltransferase"/>
    <property type="match status" value="1"/>
</dbReference>
<dbReference type="InterPro" id="IPR002123">
    <property type="entry name" value="Plipid/glycerol_acylTrfase"/>
</dbReference>
<keyword evidence="1" id="KW-0472">Membrane</keyword>
<dbReference type="GO" id="GO:0004366">
    <property type="term" value="F:glycerol-3-phosphate O-acyltransferase activity"/>
    <property type="evidence" value="ECO:0007669"/>
    <property type="project" value="TreeGrafter"/>
</dbReference>
<dbReference type="AlphaFoldDB" id="A0A5C2S5Q7"/>
<gene>
    <name evidence="3" type="ORF">L227DRAFT_601486</name>
</gene>
<feature type="transmembrane region" description="Helical" evidence="1">
    <location>
        <begin position="352"/>
        <end position="376"/>
    </location>
</feature>
<keyword evidence="4" id="KW-1185">Reference proteome</keyword>
<keyword evidence="1" id="KW-0812">Transmembrane</keyword>